<protein>
    <submittedName>
        <fullName evidence="2">Enoyl-CoA hydratase/isomerase family protein</fullName>
    </submittedName>
</protein>
<comment type="caution">
    <text evidence="2">The sequence shown here is derived from an EMBL/GenBank/DDBJ whole genome shotgun (WGS) entry which is preliminary data.</text>
</comment>
<dbReference type="SUPFAM" id="SSF52096">
    <property type="entry name" value="ClpP/crotonase"/>
    <property type="match status" value="1"/>
</dbReference>
<keyword evidence="1" id="KW-0443">Lipid metabolism</keyword>
<evidence type="ECO:0000313" key="3">
    <source>
        <dbReference type="Proteomes" id="UP001298593"/>
    </source>
</evidence>
<proteinExistence type="predicted"/>
<dbReference type="CDD" id="cd06558">
    <property type="entry name" value="crotonase-like"/>
    <property type="match status" value="1"/>
</dbReference>
<sequence length="266" mass="27783">MDTQQASTITVAADGARGAITLNRPEKLNPLGTETLAELADAARWFDARPEVKVVVIAGNGRSFCAGADLAAFTGDGPGSVTPREAADMGRRMADAVEAMNAVTVARLHGHCVGGGVVLAAACDLRVAADTTRFSIPEVDLGIPLAWGGIPRLVREIGPALTKELVMTCRPFGPAEAKAAGFLNRVVPEAALDAEVEELVRQLLTKSALTLTATKRHTNAVTEGMVATARCWSDADSLVAALLDPESREAATAYLSRRSAARGEPK</sequence>
<dbReference type="InterPro" id="IPR029045">
    <property type="entry name" value="ClpP/crotonase-like_dom_sf"/>
</dbReference>
<keyword evidence="3" id="KW-1185">Reference proteome</keyword>
<organism evidence="2 3">
    <name type="scientific">[Mycobacterium] nativiensis</name>
    <dbReference type="NCBI Taxonomy" id="2855503"/>
    <lineage>
        <taxon>Bacteria</taxon>
        <taxon>Bacillati</taxon>
        <taxon>Actinomycetota</taxon>
        <taxon>Actinomycetes</taxon>
        <taxon>Mycobacteriales</taxon>
        <taxon>Mycobacteriaceae</taxon>
        <taxon>Mycolicibacter</taxon>
    </lineage>
</organism>
<dbReference type="RefSeq" id="WP_224970877.1">
    <property type="nucleotide sequence ID" value="NZ_JAYJJU010000002.1"/>
</dbReference>
<dbReference type="EMBL" id="JAYJJU010000002">
    <property type="protein sequence ID" value="MEB3030761.1"/>
    <property type="molecule type" value="Genomic_DNA"/>
</dbReference>
<gene>
    <name evidence="2" type="ORF">KV113_04245</name>
</gene>
<name>A0ABU5XUS6_9MYCO</name>
<dbReference type="Pfam" id="PF00378">
    <property type="entry name" value="ECH_1"/>
    <property type="match status" value="1"/>
</dbReference>
<dbReference type="InterPro" id="IPR001753">
    <property type="entry name" value="Enoyl-CoA_hydra/iso"/>
</dbReference>
<dbReference type="Proteomes" id="UP001298593">
    <property type="component" value="Unassembled WGS sequence"/>
</dbReference>
<accession>A0ABU5XUS6</accession>
<evidence type="ECO:0000313" key="2">
    <source>
        <dbReference type="EMBL" id="MEB3030761.1"/>
    </source>
</evidence>
<reference evidence="2 3" key="1">
    <citation type="submission" date="2023-12" db="EMBL/GenBank/DDBJ databases">
        <title>Description of new species of Mycobacterium terrae complex isolated from sewage at the Sao Paulo Zoological Park Foundation in Brazil.</title>
        <authorList>
            <person name="Romagnoli C.L."/>
            <person name="Conceicao E.C."/>
            <person name="Machado E."/>
            <person name="Barreto L.B.P.F."/>
            <person name="Sharma A."/>
            <person name="Silva N.M."/>
            <person name="Marques L.E."/>
            <person name="Juliana M.A."/>
            <person name="Lourenco M.C.S."/>
            <person name="Digiampietri L.A."/>
            <person name="Suffys P.N."/>
            <person name="Viana-Niero C."/>
        </authorList>
    </citation>
    <scope>NUCLEOTIDE SEQUENCE [LARGE SCALE GENOMIC DNA]</scope>
    <source>
        <strain evidence="2 3">MYC340</strain>
    </source>
</reference>
<dbReference type="Gene3D" id="3.90.226.10">
    <property type="entry name" value="2-enoyl-CoA Hydratase, Chain A, domain 1"/>
    <property type="match status" value="1"/>
</dbReference>
<dbReference type="PANTHER" id="PTHR11941">
    <property type="entry name" value="ENOYL-COA HYDRATASE-RELATED"/>
    <property type="match status" value="1"/>
</dbReference>
<dbReference type="PANTHER" id="PTHR11941:SF54">
    <property type="entry name" value="ENOYL-COA HYDRATASE, MITOCHONDRIAL"/>
    <property type="match status" value="1"/>
</dbReference>
<evidence type="ECO:0000256" key="1">
    <source>
        <dbReference type="ARBA" id="ARBA00023098"/>
    </source>
</evidence>